<comment type="caution">
    <text evidence="1">The sequence shown here is derived from an EMBL/GenBank/DDBJ whole genome shotgun (WGS) entry which is preliminary data.</text>
</comment>
<evidence type="ECO:0000313" key="1">
    <source>
        <dbReference type="EMBL" id="PTX60497.1"/>
    </source>
</evidence>
<proteinExistence type="predicted"/>
<dbReference type="EMBL" id="QBKT01000006">
    <property type="protein sequence ID" value="PTX60497.1"/>
    <property type="molecule type" value="Genomic_DNA"/>
</dbReference>
<evidence type="ECO:0000313" key="2">
    <source>
        <dbReference type="Proteomes" id="UP000244090"/>
    </source>
</evidence>
<name>A0A2T6BX18_9FLAO</name>
<keyword evidence="2" id="KW-1185">Reference proteome</keyword>
<dbReference type="RefSeq" id="WP_108115439.1">
    <property type="nucleotide sequence ID" value="NZ_QBKT01000006.1"/>
</dbReference>
<accession>A0A2T6BX18</accession>
<dbReference type="OrthoDB" id="1452774at2"/>
<organism evidence="1 2">
    <name type="scientific">Kordia periserrulae</name>
    <dbReference type="NCBI Taxonomy" id="701523"/>
    <lineage>
        <taxon>Bacteria</taxon>
        <taxon>Pseudomonadati</taxon>
        <taxon>Bacteroidota</taxon>
        <taxon>Flavobacteriia</taxon>
        <taxon>Flavobacteriales</taxon>
        <taxon>Flavobacteriaceae</taxon>
        <taxon>Kordia</taxon>
    </lineage>
</organism>
<dbReference type="AlphaFoldDB" id="A0A2T6BX18"/>
<protein>
    <submittedName>
        <fullName evidence="1">Uncharacterized protein</fullName>
    </submittedName>
</protein>
<reference evidence="1 2" key="1">
    <citation type="submission" date="2018-04" db="EMBL/GenBank/DDBJ databases">
        <title>Genomic Encyclopedia of Archaeal and Bacterial Type Strains, Phase II (KMG-II): from individual species to whole genera.</title>
        <authorList>
            <person name="Goeker M."/>
        </authorList>
    </citation>
    <scope>NUCLEOTIDE SEQUENCE [LARGE SCALE GENOMIC DNA]</scope>
    <source>
        <strain evidence="1 2">DSM 25731</strain>
    </source>
</reference>
<dbReference type="Proteomes" id="UP000244090">
    <property type="component" value="Unassembled WGS sequence"/>
</dbReference>
<sequence>MKKKNLTSLKLNKQKVSELNHDEVTGGTGSFYSFVPGLYCGAGPTTSFGDMACEVACLCWDEDY</sequence>
<gene>
    <name evidence="1" type="ORF">C8N46_106142</name>
</gene>